<protein>
    <recommendedName>
        <fullName evidence="4 10">Glutamine--fructose-6-phosphate aminotransferase [isomerizing]</fullName>
        <ecNumber evidence="3 10">2.6.1.16</ecNumber>
    </recommendedName>
    <alternativeName>
        <fullName evidence="10">D-fructose-6-phosphate amidotransferase</fullName>
    </alternativeName>
    <alternativeName>
        <fullName evidence="10">GFAT</fullName>
    </alternativeName>
    <alternativeName>
        <fullName evidence="10">Glucosamine-6-phosphate synthase</fullName>
    </alternativeName>
    <alternativeName>
        <fullName evidence="10">Hexosephosphate aminotransferase</fullName>
    </alternativeName>
    <alternativeName>
        <fullName evidence="10">L-glutamine--D-fructose-6-phosphate amidotransferase</fullName>
    </alternativeName>
</protein>
<feature type="domain" description="SIS" evidence="12">
    <location>
        <begin position="466"/>
        <end position="607"/>
    </location>
</feature>
<dbReference type="Gene3D" id="3.60.20.10">
    <property type="entry name" value="Glutamine Phosphoribosylpyrophosphate, subunit 1, domain 1"/>
    <property type="match status" value="1"/>
</dbReference>
<dbReference type="CDD" id="cd00714">
    <property type="entry name" value="GFAT"/>
    <property type="match status" value="1"/>
</dbReference>
<dbReference type="PANTHER" id="PTHR10937:SF0">
    <property type="entry name" value="GLUTAMINE--FRUCTOSE-6-PHOSPHATE TRANSAMINASE (ISOMERIZING)"/>
    <property type="match status" value="1"/>
</dbReference>
<keyword evidence="7 10" id="KW-0808">Transferase</keyword>
<dbReference type="PROSITE" id="PS51278">
    <property type="entry name" value="GATASE_TYPE_2"/>
    <property type="match status" value="1"/>
</dbReference>
<dbReference type="GO" id="GO:0006047">
    <property type="term" value="P:UDP-N-acetylglucosamine metabolic process"/>
    <property type="evidence" value="ECO:0007669"/>
    <property type="project" value="TreeGrafter"/>
</dbReference>
<dbReference type="AlphaFoldDB" id="A0A4R6Y7U6"/>
<dbReference type="CDD" id="cd05008">
    <property type="entry name" value="SIS_GlmS_GlmD_1"/>
    <property type="match status" value="1"/>
</dbReference>
<keyword evidence="14" id="KW-1185">Reference proteome</keyword>
<dbReference type="OrthoDB" id="9761808at2"/>
<keyword evidence="9" id="KW-0315">Glutamine amidotransferase</keyword>
<dbReference type="HAMAP" id="MF_00164">
    <property type="entry name" value="GlmS"/>
    <property type="match status" value="1"/>
</dbReference>
<feature type="active site" description="Nucleophile; for GATase activity" evidence="10">
    <location>
        <position position="2"/>
    </location>
</feature>
<gene>
    <name evidence="10" type="primary">glmS</name>
    <name evidence="13" type="ORF">DFR44_11054</name>
</gene>
<dbReference type="InterPro" id="IPR005855">
    <property type="entry name" value="GFAT"/>
</dbReference>
<proteinExistence type="inferred from homology"/>
<dbReference type="InterPro" id="IPR029055">
    <property type="entry name" value="Ntn_hydrolases_N"/>
</dbReference>
<dbReference type="PROSITE" id="PS51464">
    <property type="entry name" value="SIS"/>
    <property type="match status" value="2"/>
</dbReference>
<feature type="domain" description="SIS" evidence="12">
    <location>
        <begin position="290"/>
        <end position="433"/>
    </location>
</feature>
<keyword evidence="6 10" id="KW-0032">Aminotransferase</keyword>
<dbReference type="GO" id="GO:0006487">
    <property type="term" value="P:protein N-linked glycosylation"/>
    <property type="evidence" value="ECO:0007669"/>
    <property type="project" value="TreeGrafter"/>
</dbReference>
<dbReference type="RefSeq" id="WP_133620133.1">
    <property type="nucleotide sequence ID" value="NZ_SNZE01000010.1"/>
</dbReference>
<dbReference type="GO" id="GO:0004360">
    <property type="term" value="F:glutamine-fructose-6-phosphate transaminase (isomerizing) activity"/>
    <property type="evidence" value="ECO:0007669"/>
    <property type="project" value="UniProtKB-UniRule"/>
</dbReference>
<evidence type="ECO:0000313" key="13">
    <source>
        <dbReference type="EMBL" id="TDR31406.1"/>
    </source>
</evidence>
<sequence length="617" mass="67528">MCGIVAAVGSNNIIPLLIDGLKKLEYRGYDSTGVGYLTANHEVAAERSLERVAQLEAQINTKQLAAQVGVAHTRWATHGAPALRNAHPMVSNSKGVSLCLVHNGIIENHDEIRTELLEAGYTFTSETDTEVMTHLIHQYCVSGLDLYEAVYQASKRLKGLYAIAVMRAEEPHHIVGARHGAPLLIGVGERGNYLASDTSALLSETRQVVYLEDGDVVEICLDAYRIRTADGSFVERDVHESELSADAVSLGLYSHYMQKETFEQPEVVANTLQMVSGAQSISPLLFGTQADDVFRNTQNILILACGTSYHAAMVARYWIEEVAHIPVNVEIASEYRYRTSVPLPNTLIITLSQSGETADTIAALQHAKNVHNGLAATTLSICNVPESALIRQSQLRFLTRAGPEIGVASTKAFTTQLSALFVLTLVLAKIKGSLSVAKEEEYLNQLRHLPAAMAQVLLLEPQIIEWAKSFVDKQHALFLGRGIHWPIAMEGALKLKEITYIHAESYAAGELKHGPLALVDERMPVIAIAPNDTLIEKLKSNLQEVRARSGELYIFADRDTFIEPAEGVHVINLPDHAGFLSPILHTLPLQLLAYHTAVARGTDVDKPRNLAKSVTVE</sequence>
<dbReference type="GO" id="GO:0005829">
    <property type="term" value="C:cytosol"/>
    <property type="evidence" value="ECO:0007669"/>
    <property type="project" value="TreeGrafter"/>
</dbReference>
<dbReference type="Pfam" id="PF13522">
    <property type="entry name" value="GATase_6"/>
    <property type="match status" value="1"/>
</dbReference>
<evidence type="ECO:0000313" key="14">
    <source>
        <dbReference type="Proteomes" id="UP000294480"/>
    </source>
</evidence>
<comment type="function">
    <text evidence="10">Catalyzes the first step in hexosamine metabolism, converting fructose-6P into glucosamine-6P using glutamine as a nitrogen source.</text>
</comment>
<feature type="domain" description="Glutamine amidotransferase type-2" evidence="11">
    <location>
        <begin position="2"/>
        <end position="222"/>
    </location>
</feature>
<dbReference type="FunFam" id="3.40.50.10490:FF:000001">
    <property type="entry name" value="Glutamine--fructose-6-phosphate aminotransferase [isomerizing]"/>
    <property type="match status" value="1"/>
</dbReference>
<evidence type="ECO:0000256" key="8">
    <source>
        <dbReference type="ARBA" id="ARBA00022737"/>
    </source>
</evidence>
<evidence type="ECO:0000259" key="12">
    <source>
        <dbReference type="PROSITE" id="PS51464"/>
    </source>
</evidence>
<dbReference type="EMBL" id="SNZE01000010">
    <property type="protein sequence ID" value="TDR31406.1"/>
    <property type="molecule type" value="Genomic_DNA"/>
</dbReference>
<accession>A0A4R6Y7U6</accession>
<reference evidence="13 14" key="1">
    <citation type="submission" date="2019-03" db="EMBL/GenBank/DDBJ databases">
        <title>Genomic Encyclopedia of Type Strains, Phase IV (KMG-IV): sequencing the most valuable type-strain genomes for metagenomic binning, comparative biology and taxonomic classification.</title>
        <authorList>
            <person name="Goeker M."/>
        </authorList>
    </citation>
    <scope>NUCLEOTIDE SEQUENCE [LARGE SCALE GENOMIC DNA]</scope>
    <source>
        <strain evidence="13 14">DSM 102852</strain>
    </source>
</reference>
<dbReference type="InterPro" id="IPR035490">
    <property type="entry name" value="GlmS/FrlB_SIS"/>
</dbReference>
<evidence type="ECO:0000256" key="3">
    <source>
        <dbReference type="ARBA" id="ARBA00012916"/>
    </source>
</evidence>
<dbReference type="NCBIfam" id="NF001484">
    <property type="entry name" value="PRK00331.1"/>
    <property type="match status" value="1"/>
</dbReference>
<dbReference type="FunFam" id="3.60.20.10:FF:000006">
    <property type="entry name" value="Glutamine--fructose-6-phosphate aminotransferase [isomerizing]"/>
    <property type="match status" value="1"/>
</dbReference>
<dbReference type="Pfam" id="PF01380">
    <property type="entry name" value="SIS"/>
    <property type="match status" value="2"/>
</dbReference>
<feature type="initiator methionine" description="Removed" evidence="10">
    <location>
        <position position="1"/>
    </location>
</feature>
<feature type="active site" description="For Fru-6P isomerization activity" evidence="10">
    <location>
        <position position="612"/>
    </location>
</feature>
<keyword evidence="8" id="KW-0677">Repeat</keyword>
<evidence type="ECO:0000259" key="11">
    <source>
        <dbReference type="PROSITE" id="PS51278"/>
    </source>
</evidence>
<dbReference type="CDD" id="cd05009">
    <property type="entry name" value="SIS_GlmS_GlmD_2"/>
    <property type="match status" value="1"/>
</dbReference>
<dbReference type="NCBIfam" id="TIGR01135">
    <property type="entry name" value="glmS"/>
    <property type="match status" value="1"/>
</dbReference>
<dbReference type="Proteomes" id="UP000294480">
    <property type="component" value="Unassembled WGS sequence"/>
</dbReference>
<dbReference type="EC" id="2.6.1.16" evidence="3 10"/>
<dbReference type="GO" id="GO:0005975">
    <property type="term" value="P:carbohydrate metabolic process"/>
    <property type="evidence" value="ECO:0007669"/>
    <property type="project" value="UniProtKB-UniRule"/>
</dbReference>
<dbReference type="Gene3D" id="3.40.50.10490">
    <property type="entry name" value="Glucose-6-phosphate isomerase like protein, domain 1"/>
    <property type="match status" value="2"/>
</dbReference>
<evidence type="ECO:0000256" key="4">
    <source>
        <dbReference type="ARBA" id="ARBA00016090"/>
    </source>
</evidence>
<name>A0A4R6Y7U6_9BURK</name>
<evidence type="ECO:0000256" key="7">
    <source>
        <dbReference type="ARBA" id="ARBA00022679"/>
    </source>
</evidence>
<keyword evidence="5 10" id="KW-0963">Cytoplasm</keyword>
<comment type="subcellular location">
    <subcellularLocation>
        <location evidence="2 10">Cytoplasm</location>
    </subcellularLocation>
</comment>
<dbReference type="SUPFAM" id="SSF56235">
    <property type="entry name" value="N-terminal nucleophile aminohydrolases (Ntn hydrolases)"/>
    <property type="match status" value="1"/>
</dbReference>
<dbReference type="PANTHER" id="PTHR10937">
    <property type="entry name" value="GLUCOSAMINE--FRUCTOSE-6-PHOSPHATE AMINOTRANSFERASE, ISOMERIZING"/>
    <property type="match status" value="1"/>
</dbReference>
<dbReference type="InterPro" id="IPR017932">
    <property type="entry name" value="GATase_2_dom"/>
</dbReference>
<dbReference type="InterPro" id="IPR001347">
    <property type="entry name" value="SIS_dom"/>
</dbReference>
<evidence type="ECO:0000256" key="9">
    <source>
        <dbReference type="ARBA" id="ARBA00022962"/>
    </source>
</evidence>
<comment type="subunit">
    <text evidence="10">Homodimer.</text>
</comment>
<dbReference type="InterPro" id="IPR047084">
    <property type="entry name" value="GFAT_N"/>
</dbReference>
<organism evidence="13 14">
    <name type="scientific">Hydromonas duriensis</name>
    <dbReference type="NCBI Taxonomy" id="1527608"/>
    <lineage>
        <taxon>Bacteria</taxon>
        <taxon>Pseudomonadati</taxon>
        <taxon>Pseudomonadota</taxon>
        <taxon>Betaproteobacteria</taxon>
        <taxon>Burkholderiales</taxon>
        <taxon>Burkholderiaceae</taxon>
        <taxon>Hydromonas</taxon>
    </lineage>
</organism>
<dbReference type="GO" id="GO:0046349">
    <property type="term" value="P:amino sugar biosynthetic process"/>
    <property type="evidence" value="ECO:0007669"/>
    <property type="project" value="UniProtKB-ARBA"/>
</dbReference>
<comment type="catalytic activity">
    <reaction evidence="1 10">
        <text>D-fructose 6-phosphate + L-glutamine = D-glucosamine 6-phosphate + L-glutamate</text>
        <dbReference type="Rhea" id="RHEA:13237"/>
        <dbReference type="ChEBI" id="CHEBI:29985"/>
        <dbReference type="ChEBI" id="CHEBI:58359"/>
        <dbReference type="ChEBI" id="CHEBI:58725"/>
        <dbReference type="ChEBI" id="CHEBI:61527"/>
        <dbReference type="EC" id="2.6.1.16"/>
    </reaction>
</comment>
<evidence type="ECO:0000256" key="6">
    <source>
        <dbReference type="ARBA" id="ARBA00022576"/>
    </source>
</evidence>
<dbReference type="InterPro" id="IPR035466">
    <property type="entry name" value="GlmS/AgaS_SIS"/>
</dbReference>
<evidence type="ECO:0000256" key="10">
    <source>
        <dbReference type="HAMAP-Rule" id="MF_00164"/>
    </source>
</evidence>
<dbReference type="SUPFAM" id="SSF53697">
    <property type="entry name" value="SIS domain"/>
    <property type="match status" value="1"/>
</dbReference>
<evidence type="ECO:0000256" key="2">
    <source>
        <dbReference type="ARBA" id="ARBA00004496"/>
    </source>
</evidence>
<dbReference type="GO" id="GO:0097367">
    <property type="term" value="F:carbohydrate derivative binding"/>
    <property type="evidence" value="ECO:0007669"/>
    <property type="project" value="InterPro"/>
</dbReference>
<comment type="caution">
    <text evidence="13">The sequence shown here is derived from an EMBL/GenBank/DDBJ whole genome shotgun (WGS) entry which is preliminary data.</text>
</comment>
<dbReference type="InterPro" id="IPR046348">
    <property type="entry name" value="SIS_dom_sf"/>
</dbReference>
<dbReference type="GO" id="GO:0006002">
    <property type="term" value="P:fructose 6-phosphate metabolic process"/>
    <property type="evidence" value="ECO:0007669"/>
    <property type="project" value="TreeGrafter"/>
</dbReference>
<dbReference type="FunFam" id="3.40.50.10490:FF:000002">
    <property type="entry name" value="Glutamine--fructose-6-phosphate aminotransferase [isomerizing]"/>
    <property type="match status" value="1"/>
</dbReference>
<evidence type="ECO:0000256" key="5">
    <source>
        <dbReference type="ARBA" id="ARBA00022490"/>
    </source>
</evidence>
<evidence type="ECO:0000256" key="1">
    <source>
        <dbReference type="ARBA" id="ARBA00001031"/>
    </source>
</evidence>